<evidence type="ECO:0000313" key="3">
    <source>
        <dbReference type="Proteomes" id="UP001597012"/>
    </source>
</evidence>
<dbReference type="PANTHER" id="PTHR43698">
    <property type="entry name" value="RIBD C-TERMINAL DOMAIN CONTAINING PROTEIN"/>
    <property type="match status" value="1"/>
</dbReference>
<proteinExistence type="predicted"/>
<dbReference type="EMBL" id="JBHTHY010000003">
    <property type="protein sequence ID" value="MFD0796333.1"/>
    <property type="molecule type" value="Genomic_DNA"/>
</dbReference>
<dbReference type="PANTHER" id="PTHR43698:SF1">
    <property type="entry name" value="BLL4564 PROTEIN"/>
    <property type="match status" value="1"/>
</dbReference>
<dbReference type="Proteomes" id="UP001597012">
    <property type="component" value="Unassembled WGS sequence"/>
</dbReference>
<evidence type="ECO:0000313" key="2">
    <source>
        <dbReference type="EMBL" id="MFD0796333.1"/>
    </source>
</evidence>
<dbReference type="CDD" id="cd02233">
    <property type="entry name" value="cupin_HNL-like"/>
    <property type="match status" value="1"/>
</dbReference>
<dbReference type="Pfam" id="PF07883">
    <property type="entry name" value="Cupin_2"/>
    <property type="match status" value="1"/>
</dbReference>
<sequence>MRFENGLLVFFIMALLLSCKEQNTTKERAMGIEAEVVEPKAPLLFSKGNKITNDNFTGTAYVSMLVRADSLNQMYAGNVTFEPGARTHWHSHPSGQIILVVDGKGYYQEKGSPKRVLQKGDAVKCPPNLPHWHGASTDSAFIQLAISSSANGPTEWLEAVSDEDYLK</sequence>
<feature type="domain" description="Cupin type-2" evidence="1">
    <location>
        <begin position="79"/>
        <end position="141"/>
    </location>
</feature>
<dbReference type="RefSeq" id="WP_379932075.1">
    <property type="nucleotide sequence ID" value="NZ_JBHTHY010000003.1"/>
</dbReference>
<dbReference type="SUPFAM" id="SSF51182">
    <property type="entry name" value="RmlC-like cupins"/>
    <property type="match status" value="1"/>
</dbReference>
<dbReference type="InterPro" id="IPR013096">
    <property type="entry name" value="Cupin_2"/>
</dbReference>
<dbReference type="InterPro" id="IPR011051">
    <property type="entry name" value="RmlC_Cupin_sf"/>
</dbReference>
<reference evidence="3" key="1">
    <citation type="journal article" date="2019" name="Int. J. Syst. Evol. Microbiol.">
        <title>The Global Catalogue of Microorganisms (GCM) 10K type strain sequencing project: providing services to taxonomists for standard genome sequencing and annotation.</title>
        <authorList>
            <consortium name="The Broad Institute Genomics Platform"/>
            <consortium name="The Broad Institute Genome Sequencing Center for Infectious Disease"/>
            <person name="Wu L."/>
            <person name="Ma J."/>
        </authorList>
    </citation>
    <scope>NUCLEOTIDE SEQUENCE [LARGE SCALE GENOMIC DNA]</scope>
    <source>
        <strain evidence="3">CCUG 61948</strain>
    </source>
</reference>
<dbReference type="PROSITE" id="PS51257">
    <property type="entry name" value="PROKAR_LIPOPROTEIN"/>
    <property type="match status" value="1"/>
</dbReference>
<comment type="caution">
    <text evidence="2">The sequence shown here is derived from an EMBL/GenBank/DDBJ whole genome shotgun (WGS) entry which is preliminary data.</text>
</comment>
<dbReference type="InterPro" id="IPR014710">
    <property type="entry name" value="RmlC-like_jellyroll"/>
</dbReference>
<protein>
    <submittedName>
        <fullName evidence="2">Cupin domain-containing protein</fullName>
    </submittedName>
</protein>
<organism evidence="2 3">
    <name type="scientific">Maribacter chungangensis</name>
    <dbReference type="NCBI Taxonomy" id="1069117"/>
    <lineage>
        <taxon>Bacteria</taxon>
        <taxon>Pseudomonadati</taxon>
        <taxon>Bacteroidota</taxon>
        <taxon>Flavobacteriia</taxon>
        <taxon>Flavobacteriales</taxon>
        <taxon>Flavobacteriaceae</taxon>
        <taxon>Maribacter</taxon>
    </lineage>
</organism>
<accession>A0ABW3B0Q8</accession>
<gene>
    <name evidence="2" type="ORF">ACFQZJ_02590</name>
</gene>
<keyword evidence="3" id="KW-1185">Reference proteome</keyword>
<dbReference type="InterPro" id="IPR047263">
    <property type="entry name" value="HNL-like_cupin"/>
</dbReference>
<evidence type="ECO:0000259" key="1">
    <source>
        <dbReference type="Pfam" id="PF07883"/>
    </source>
</evidence>
<name>A0ABW3B0Q8_9FLAO</name>
<dbReference type="Gene3D" id="2.60.120.10">
    <property type="entry name" value="Jelly Rolls"/>
    <property type="match status" value="1"/>
</dbReference>